<evidence type="ECO:0000259" key="2">
    <source>
        <dbReference type="PROSITE" id="PS50883"/>
    </source>
</evidence>
<keyword evidence="5" id="KW-1185">Reference proteome</keyword>
<feature type="transmembrane region" description="Helical" evidence="1">
    <location>
        <begin position="42"/>
        <end position="65"/>
    </location>
</feature>
<dbReference type="CDD" id="cd01948">
    <property type="entry name" value="EAL"/>
    <property type="match status" value="1"/>
</dbReference>
<evidence type="ECO:0000256" key="1">
    <source>
        <dbReference type="SAM" id="Phobius"/>
    </source>
</evidence>
<evidence type="ECO:0000313" key="5">
    <source>
        <dbReference type="Proteomes" id="UP000598146"/>
    </source>
</evidence>
<dbReference type="Pfam" id="PF00563">
    <property type="entry name" value="EAL"/>
    <property type="match status" value="1"/>
</dbReference>
<keyword evidence="1" id="KW-0472">Membrane</keyword>
<accession>A0A931FZ10</accession>
<reference evidence="4" key="1">
    <citation type="submission" date="2020-11" db="EMBL/GenBank/DDBJ databases">
        <title>Isolation and identification of active actinomycetes.</title>
        <authorList>
            <person name="Sun X."/>
        </authorList>
    </citation>
    <scope>NUCLEOTIDE SEQUENCE</scope>
    <source>
        <strain evidence="4">NEAU-A11</strain>
    </source>
</reference>
<dbReference type="AlphaFoldDB" id="A0A931FZ10"/>
<dbReference type="InterPro" id="IPR000160">
    <property type="entry name" value="GGDEF_dom"/>
</dbReference>
<dbReference type="InterPro" id="IPR050706">
    <property type="entry name" value="Cyclic-di-GMP_PDE-like"/>
</dbReference>
<feature type="transmembrane region" description="Helical" evidence="1">
    <location>
        <begin position="280"/>
        <end position="300"/>
    </location>
</feature>
<sequence length="761" mass="77812">MTGLLSRPARTAGVLVAVAGGWALAAVLIGVLGLVVAVPAWALWPAAVGTVATSVAGCALAAATGVGAGRLFWVRLGGAAALLAAGTASQAVDTVHGAGQLVAMSPLTGLLYLAAVGLAVVALLRLPGRQRSWRATVALWLDVAIVGVAAALVMVQVLSVMPVPVSEGALAAALRVIVLATACAAVVAVVKVGMSGTGQVYGRALWMLSPVGLLGPASLLLAPAVQPWPHLNGTVLVLPPFGLLLALAAHVQTRANVLPAAAGTRPEHPGAASASGGSRISYVAVGVTATMLLSVTMGTGYLPARLAAGAVVLILLVVVRQHAALSDNAMLMERLADQARYDDLTRLPNRRYFTGALQQGGTGVTVAVCDLDDFAALNDRLGDEAGDAVLRAAADRIAHTAGGTALVARLTGDEFGILLPGDHPLAGDARLAEALLRAFQAPLSINDRDLLVTVTVGIAVGGDDTAADLLRRAELALQAAQRIGANRYLPHTPALDASAQHHADLAAALRSGLDNGEFHLVYQPIVELPHGAIRAVEALVRWHPAGRAPVSPAEFIPVAEQTGLILDLGAWILDTACADAAGWQRRHGSAAPRVSINVSARQLLDPELPGLVAATLHRHGLTPRQLTLEITETAVFGGGPALATVHALRELGAGIALDDFGTGHSSLTLLRTCPVTTLKVDKSFIDELNGGPQQEAIAASLSGIADTLGLSAVAEGVETQDQADRLHVLGYRYAQGFHFARPAPADHIDASLIGASAVPVP</sequence>
<dbReference type="InterPro" id="IPR035919">
    <property type="entry name" value="EAL_sf"/>
</dbReference>
<dbReference type="InterPro" id="IPR043128">
    <property type="entry name" value="Rev_trsase/Diguanyl_cyclase"/>
</dbReference>
<name>A0A931FZ10_9ACTN</name>
<keyword evidence="1" id="KW-0812">Transmembrane</keyword>
<dbReference type="Gene3D" id="3.20.20.450">
    <property type="entry name" value="EAL domain"/>
    <property type="match status" value="1"/>
</dbReference>
<feature type="transmembrane region" description="Helical" evidence="1">
    <location>
        <begin position="170"/>
        <end position="192"/>
    </location>
</feature>
<dbReference type="SUPFAM" id="SSF55073">
    <property type="entry name" value="Nucleotide cyclase"/>
    <property type="match status" value="1"/>
</dbReference>
<dbReference type="PANTHER" id="PTHR33121:SF70">
    <property type="entry name" value="SIGNALING PROTEIN YKOW"/>
    <property type="match status" value="1"/>
</dbReference>
<evidence type="ECO:0000259" key="3">
    <source>
        <dbReference type="PROSITE" id="PS50887"/>
    </source>
</evidence>
<feature type="domain" description="EAL" evidence="2">
    <location>
        <begin position="502"/>
        <end position="756"/>
    </location>
</feature>
<organism evidence="4 5">
    <name type="scientific">Actinoplanes aureus</name>
    <dbReference type="NCBI Taxonomy" id="2792083"/>
    <lineage>
        <taxon>Bacteria</taxon>
        <taxon>Bacillati</taxon>
        <taxon>Actinomycetota</taxon>
        <taxon>Actinomycetes</taxon>
        <taxon>Micromonosporales</taxon>
        <taxon>Micromonosporaceae</taxon>
        <taxon>Actinoplanes</taxon>
    </lineage>
</organism>
<feature type="transmembrane region" description="Helical" evidence="1">
    <location>
        <begin position="306"/>
        <end position="325"/>
    </location>
</feature>
<dbReference type="SUPFAM" id="SSF141868">
    <property type="entry name" value="EAL domain-like"/>
    <property type="match status" value="1"/>
</dbReference>
<feature type="transmembrane region" description="Helical" evidence="1">
    <location>
        <begin position="72"/>
        <end position="92"/>
    </location>
</feature>
<dbReference type="Proteomes" id="UP000598146">
    <property type="component" value="Unassembled WGS sequence"/>
</dbReference>
<comment type="caution">
    <text evidence="4">The sequence shown here is derived from an EMBL/GenBank/DDBJ whole genome shotgun (WGS) entry which is preliminary data.</text>
</comment>
<dbReference type="SMART" id="SM00267">
    <property type="entry name" value="GGDEF"/>
    <property type="match status" value="1"/>
</dbReference>
<keyword evidence="1" id="KW-1133">Transmembrane helix</keyword>
<dbReference type="NCBIfam" id="TIGR00254">
    <property type="entry name" value="GGDEF"/>
    <property type="match status" value="1"/>
</dbReference>
<dbReference type="Pfam" id="PF00990">
    <property type="entry name" value="GGDEF"/>
    <property type="match status" value="1"/>
</dbReference>
<feature type="transmembrane region" description="Helical" evidence="1">
    <location>
        <begin position="204"/>
        <end position="225"/>
    </location>
</feature>
<dbReference type="Gene3D" id="3.30.70.270">
    <property type="match status" value="1"/>
</dbReference>
<dbReference type="CDD" id="cd01949">
    <property type="entry name" value="GGDEF"/>
    <property type="match status" value="1"/>
</dbReference>
<dbReference type="InterPro" id="IPR029787">
    <property type="entry name" value="Nucleotide_cyclase"/>
</dbReference>
<dbReference type="PANTHER" id="PTHR33121">
    <property type="entry name" value="CYCLIC DI-GMP PHOSPHODIESTERASE PDEF"/>
    <property type="match status" value="1"/>
</dbReference>
<dbReference type="RefSeq" id="WP_196414256.1">
    <property type="nucleotide sequence ID" value="NZ_JADQTO010000005.1"/>
</dbReference>
<dbReference type="EMBL" id="JADQTO010000005">
    <property type="protein sequence ID" value="MBG0562486.1"/>
    <property type="molecule type" value="Genomic_DNA"/>
</dbReference>
<feature type="transmembrane region" description="Helical" evidence="1">
    <location>
        <begin position="12"/>
        <end position="36"/>
    </location>
</feature>
<dbReference type="PROSITE" id="PS50887">
    <property type="entry name" value="GGDEF"/>
    <property type="match status" value="1"/>
</dbReference>
<proteinExistence type="predicted"/>
<evidence type="ECO:0000313" key="4">
    <source>
        <dbReference type="EMBL" id="MBG0562486.1"/>
    </source>
</evidence>
<dbReference type="SMART" id="SM00052">
    <property type="entry name" value="EAL"/>
    <property type="match status" value="1"/>
</dbReference>
<dbReference type="PROSITE" id="PS50883">
    <property type="entry name" value="EAL"/>
    <property type="match status" value="1"/>
</dbReference>
<protein>
    <submittedName>
        <fullName evidence="4">Bifunctional diguanylate cyclase/phosphodiesterase</fullName>
    </submittedName>
</protein>
<feature type="transmembrane region" description="Helical" evidence="1">
    <location>
        <begin position="104"/>
        <end position="126"/>
    </location>
</feature>
<feature type="transmembrane region" description="Helical" evidence="1">
    <location>
        <begin position="138"/>
        <end position="158"/>
    </location>
</feature>
<gene>
    <name evidence="4" type="ORF">I4J89_13560</name>
</gene>
<dbReference type="GO" id="GO:0071111">
    <property type="term" value="F:cyclic-guanylate-specific phosphodiesterase activity"/>
    <property type="evidence" value="ECO:0007669"/>
    <property type="project" value="InterPro"/>
</dbReference>
<dbReference type="InterPro" id="IPR001633">
    <property type="entry name" value="EAL_dom"/>
</dbReference>
<feature type="domain" description="GGDEF" evidence="3">
    <location>
        <begin position="362"/>
        <end position="493"/>
    </location>
</feature>